<accession>A0ABT1B6E4</accession>
<evidence type="ECO:0000313" key="3">
    <source>
        <dbReference type="EMBL" id="MCO5781433.1"/>
    </source>
</evidence>
<sequence length="183" mass="19843">MSIRISLLMLICLIDMAGIHSAQADDNLKFSGFLVMDPCELDPDTSDVEVSFGTIVDKYLYLNQRTHSQQFVINLKDCDIDSGNIVQMTFSGTPSTELPGYIVPSSGEKTGIAVGMERVVNDGSGPIVQLLPFNEAMPTSPLFNGTTTLRFRAFIQGIPSAIASHSIVRGNFSAVATFTIEYP</sequence>
<feature type="chain" id="PRO_5046428031" evidence="1">
    <location>
        <begin position="25"/>
        <end position="183"/>
    </location>
</feature>
<protein>
    <submittedName>
        <fullName evidence="3">Type 1 fimbrial protein</fullName>
    </submittedName>
</protein>
<dbReference type="InterPro" id="IPR036937">
    <property type="entry name" value="Adhesion_dom_fimbrial_sf"/>
</dbReference>
<comment type="caution">
    <text evidence="3">The sequence shown here is derived from an EMBL/GenBank/DDBJ whole genome shotgun (WGS) entry which is preliminary data.</text>
</comment>
<dbReference type="RefSeq" id="WP_247604985.1">
    <property type="nucleotide sequence ID" value="NZ_CP101036.1"/>
</dbReference>
<dbReference type="Gene3D" id="2.60.40.1090">
    <property type="entry name" value="Fimbrial-type adhesion domain"/>
    <property type="match status" value="1"/>
</dbReference>
<organism evidence="3 4">
    <name type="scientific">Citrobacter meridianamericanus</name>
    <dbReference type="NCBI Taxonomy" id="2894201"/>
    <lineage>
        <taxon>Bacteria</taxon>
        <taxon>Pseudomonadati</taxon>
        <taxon>Pseudomonadota</taxon>
        <taxon>Gammaproteobacteria</taxon>
        <taxon>Enterobacterales</taxon>
        <taxon>Enterobacteriaceae</taxon>
        <taxon>Citrobacter</taxon>
    </lineage>
</organism>
<dbReference type="SUPFAM" id="SSF49401">
    <property type="entry name" value="Bacterial adhesins"/>
    <property type="match status" value="1"/>
</dbReference>
<dbReference type="PANTHER" id="PTHR33420:SF9">
    <property type="entry name" value="MINOR FIMBRIAL SUBUNIT"/>
    <property type="match status" value="1"/>
</dbReference>
<proteinExistence type="predicted"/>
<keyword evidence="1" id="KW-0732">Signal</keyword>
<dbReference type="PANTHER" id="PTHR33420">
    <property type="entry name" value="FIMBRIAL SUBUNIT ELFA-RELATED"/>
    <property type="match status" value="1"/>
</dbReference>
<dbReference type="Proteomes" id="UP001139290">
    <property type="component" value="Unassembled WGS sequence"/>
</dbReference>
<evidence type="ECO:0000259" key="2">
    <source>
        <dbReference type="Pfam" id="PF00419"/>
    </source>
</evidence>
<feature type="domain" description="Fimbrial-type adhesion" evidence="2">
    <location>
        <begin position="30"/>
        <end position="182"/>
    </location>
</feature>
<gene>
    <name evidence="3" type="ORF">LOD26_08835</name>
</gene>
<name>A0ABT1B6E4_9ENTR</name>
<evidence type="ECO:0000256" key="1">
    <source>
        <dbReference type="SAM" id="SignalP"/>
    </source>
</evidence>
<dbReference type="Pfam" id="PF00419">
    <property type="entry name" value="Fimbrial"/>
    <property type="match status" value="1"/>
</dbReference>
<keyword evidence="4" id="KW-1185">Reference proteome</keyword>
<dbReference type="InterPro" id="IPR008966">
    <property type="entry name" value="Adhesion_dom_sf"/>
</dbReference>
<feature type="signal peptide" evidence="1">
    <location>
        <begin position="1"/>
        <end position="24"/>
    </location>
</feature>
<dbReference type="InterPro" id="IPR000259">
    <property type="entry name" value="Adhesion_dom_fimbrial"/>
</dbReference>
<reference evidence="3" key="1">
    <citation type="submission" date="2021-11" db="EMBL/GenBank/DDBJ databases">
        <title>Citrobacter meridianamericanus sp. nov. isolated from soil.</title>
        <authorList>
            <person name="Furlan J.P.R."/>
            <person name="Stehling E.G."/>
        </authorList>
    </citation>
    <scope>NUCLEOTIDE SEQUENCE</scope>
    <source>
        <strain evidence="3">BR102</strain>
    </source>
</reference>
<dbReference type="EMBL" id="JAJJVQ010000002">
    <property type="protein sequence ID" value="MCO5781433.1"/>
    <property type="molecule type" value="Genomic_DNA"/>
</dbReference>
<dbReference type="InterPro" id="IPR050263">
    <property type="entry name" value="Bact_Fimbrial_Adh_Pro"/>
</dbReference>
<evidence type="ECO:0000313" key="4">
    <source>
        <dbReference type="Proteomes" id="UP001139290"/>
    </source>
</evidence>